<comment type="caution">
    <text evidence="4">The sequence shown here is derived from an EMBL/GenBank/DDBJ whole genome shotgun (WGS) entry which is preliminary data.</text>
</comment>
<dbReference type="Gene3D" id="1.10.390.10">
    <property type="entry name" value="Neutral Protease Domain 2"/>
    <property type="match status" value="1"/>
</dbReference>
<dbReference type="InterPro" id="IPR027268">
    <property type="entry name" value="Peptidase_M4/M1_CTD_sf"/>
</dbReference>
<evidence type="ECO:0000259" key="2">
    <source>
        <dbReference type="Pfam" id="PF13180"/>
    </source>
</evidence>
<dbReference type="Pfam" id="PF13180">
    <property type="entry name" value="PDZ_2"/>
    <property type="match status" value="1"/>
</dbReference>
<dbReference type="SUPFAM" id="SSF50156">
    <property type="entry name" value="PDZ domain-like"/>
    <property type="match status" value="1"/>
</dbReference>
<name>A0A6L9KZH1_9BACT</name>
<dbReference type="SUPFAM" id="SSF55486">
    <property type="entry name" value="Metalloproteases ('zincins'), catalytic domain"/>
    <property type="match status" value="1"/>
</dbReference>
<keyword evidence="5" id="KW-1185">Reference proteome</keyword>
<dbReference type="EMBL" id="JAAFZH010000001">
    <property type="protein sequence ID" value="NDU93645.1"/>
    <property type="molecule type" value="Genomic_DNA"/>
</dbReference>
<dbReference type="AlphaFoldDB" id="A0A6L9KZH1"/>
<dbReference type="Pfam" id="PF05299">
    <property type="entry name" value="Peptidase_M61"/>
    <property type="match status" value="1"/>
</dbReference>
<dbReference type="PIRSF" id="PIRSF016493">
    <property type="entry name" value="Glycyl_aminpptds"/>
    <property type="match status" value="1"/>
</dbReference>
<organism evidence="4 5">
    <name type="scientific">Spirosoma terrae</name>
    <dbReference type="NCBI Taxonomy" id="1968276"/>
    <lineage>
        <taxon>Bacteria</taxon>
        <taxon>Pseudomonadati</taxon>
        <taxon>Bacteroidota</taxon>
        <taxon>Cytophagia</taxon>
        <taxon>Cytophagales</taxon>
        <taxon>Cytophagaceae</taxon>
        <taxon>Spirosoma</taxon>
    </lineage>
</organism>
<dbReference type="InterPro" id="IPR036034">
    <property type="entry name" value="PDZ_sf"/>
</dbReference>
<dbReference type="Gene3D" id="2.60.40.3650">
    <property type="match status" value="1"/>
</dbReference>
<proteinExistence type="predicted"/>
<feature type="domain" description="Peptidase M61 N-terminal" evidence="3">
    <location>
        <begin position="23"/>
        <end position="189"/>
    </location>
</feature>
<evidence type="ECO:0000313" key="4">
    <source>
        <dbReference type="EMBL" id="NDU93645.1"/>
    </source>
</evidence>
<dbReference type="InterPro" id="IPR024191">
    <property type="entry name" value="Peptidase_M61"/>
</dbReference>
<protein>
    <submittedName>
        <fullName evidence="4">M61 family metallopeptidase</fullName>
    </submittedName>
</protein>
<feature type="domain" description="PDZ" evidence="2">
    <location>
        <begin position="512"/>
        <end position="570"/>
    </location>
</feature>
<evidence type="ECO:0000259" key="3">
    <source>
        <dbReference type="Pfam" id="PF17899"/>
    </source>
</evidence>
<dbReference type="RefSeq" id="WP_163942011.1">
    <property type="nucleotide sequence ID" value="NZ_JAAFZH010000001.1"/>
</dbReference>
<gene>
    <name evidence="4" type="ORF">GK108_02065</name>
</gene>
<accession>A0A6L9KZH1</accession>
<dbReference type="Proteomes" id="UP000474175">
    <property type="component" value="Unassembled WGS sequence"/>
</dbReference>
<dbReference type="Gene3D" id="2.30.42.10">
    <property type="match status" value="1"/>
</dbReference>
<feature type="domain" description="Peptidase M61 catalytic" evidence="1">
    <location>
        <begin position="285"/>
        <end position="401"/>
    </location>
</feature>
<evidence type="ECO:0000313" key="5">
    <source>
        <dbReference type="Proteomes" id="UP000474175"/>
    </source>
</evidence>
<sequence>MKLFLTSLFACLLIRSGVAQTIRYELSFPNAIHHEAQISLTVSQLPAKPAVFRMSRSSPGRYATHEFGKNVYDVRAYDQQGKPLTINRTDGDVYEVPTHTGTINVIYTLFGNYADGTYLGIDPQSIHLNMPATFLWIKGFDQLPIEVKFNLPDGNKGVVATQLIPTSDRYTFKAPTLQYFMDSPTKIGQLAIKEWQRTNANGKPVTFRVALEADVADSVAGSFAQKIARIVDQTKAVYGEFPDYDYGSYTFLASLNPYVRGDGMEHRNSTMIARPMVFTGSENVFEVFAHEFFHGWNVERIRPKTLEPFNFEKSNMSHELWFAEGFTQYYGQLLLVRAGFTSLEEYTRTLSSLLNTKQNTPGATRYSPIDASHHAVFVDAGVSIDRTNYPNMFTSYYTYGASLALALDLELRQRFNQSLDTYMQAVWKQFGKTEVPYTIDGLQSVLSKLTNDEFGRSFFSRYIYGHERIDYAPLLAKAGFVVKKANAGQAWVGTVRYTETDKGLQISSNTIVGTPLYDAGLDIDDLITALDGQPVTKVDGLRSWLSQHKPGDMGKITYIHRGQEKVASVKFLEDPLPAVDLLEKAVSGLPADMQTFRTNWLATKTTK</sequence>
<dbReference type="InterPro" id="IPR040756">
    <property type="entry name" value="Peptidase_M61_N"/>
</dbReference>
<dbReference type="Pfam" id="PF17899">
    <property type="entry name" value="Peptidase_M61_N"/>
    <property type="match status" value="1"/>
</dbReference>
<evidence type="ECO:0000259" key="1">
    <source>
        <dbReference type="Pfam" id="PF05299"/>
    </source>
</evidence>
<dbReference type="InterPro" id="IPR001478">
    <property type="entry name" value="PDZ"/>
</dbReference>
<reference evidence="4 5" key="1">
    <citation type="submission" date="2020-02" db="EMBL/GenBank/DDBJ databases">
        <title>Draft genome sequence of two Spirosoma agri KCTC 52727 and Spirosoma terrae KCTC 52035.</title>
        <authorList>
            <person name="Rojas J."/>
            <person name="Ambika Manirajan B."/>
            <person name="Suarez C."/>
            <person name="Ratering S."/>
            <person name="Schnell S."/>
        </authorList>
    </citation>
    <scope>NUCLEOTIDE SEQUENCE [LARGE SCALE GENOMIC DNA]</scope>
    <source>
        <strain evidence="4 5">KCTC 52035</strain>
    </source>
</reference>
<dbReference type="InterPro" id="IPR007963">
    <property type="entry name" value="Peptidase_M61_catalytic"/>
</dbReference>